<dbReference type="GO" id="GO:0005524">
    <property type="term" value="F:ATP binding"/>
    <property type="evidence" value="ECO:0007669"/>
    <property type="project" value="UniProtKB-KW"/>
</dbReference>
<dbReference type="CDD" id="cd17933">
    <property type="entry name" value="DEXSc_RecD-like"/>
    <property type="match status" value="1"/>
</dbReference>
<dbReference type="AlphaFoldDB" id="A0A7Y2PM96"/>
<reference evidence="4 5" key="1">
    <citation type="submission" date="2020-04" db="EMBL/GenBank/DDBJ databases">
        <title>Draft genome sequence of Caldanaerobacter sunterraneus. strain 1523vc isolated from Griffin hot spring, Kamchatka, Russia.</title>
        <authorList>
            <person name="Toshchakov S.V."/>
            <person name="Podosokorskaya O.A."/>
            <person name="Kublanov I.V."/>
            <person name="Korzhenkov A."/>
            <person name="Patrushev M.V."/>
        </authorList>
    </citation>
    <scope>NUCLEOTIDE SEQUENCE [LARGE SCALE GENOMIC DNA]</scope>
    <source>
        <strain evidence="4 5">1523vc</strain>
    </source>
</reference>
<dbReference type="Gene3D" id="1.10.10.2220">
    <property type="match status" value="1"/>
</dbReference>
<dbReference type="EMBL" id="JABEQB010000008">
    <property type="protein sequence ID" value="NNG66416.1"/>
    <property type="molecule type" value="Genomic_DNA"/>
</dbReference>
<keyword evidence="2" id="KW-0067">ATP-binding</keyword>
<dbReference type="InterPro" id="IPR027785">
    <property type="entry name" value="UvrD-like_helicase_C"/>
</dbReference>
<dbReference type="SUPFAM" id="SSF52540">
    <property type="entry name" value="P-loop containing nucleoside triphosphate hydrolases"/>
    <property type="match status" value="1"/>
</dbReference>
<evidence type="ECO:0000313" key="5">
    <source>
        <dbReference type="Proteomes" id="UP000529861"/>
    </source>
</evidence>
<dbReference type="PANTHER" id="PTHR43788">
    <property type="entry name" value="DNA2/NAM7 HELICASE FAMILY MEMBER"/>
    <property type="match status" value="1"/>
</dbReference>
<comment type="caution">
    <text evidence="4">The sequence shown here is derived from an EMBL/GenBank/DDBJ whole genome shotgun (WGS) entry which is preliminary data.</text>
</comment>
<protein>
    <submittedName>
        <fullName evidence="4">AAA family ATPase</fullName>
    </submittedName>
</protein>
<name>A0A7Y2PM96_9THEO</name>
<feature type="domain" description="UvrD-like helicase C-terminal" evidence="3">
    <location>
        <begin position="701"/>
        <end position="742"/>
    </location>
</feature>
<dbReference type="InterPro" id="IPR050534">
    <property type="entry name" value="Coronavir_polyprotein_1ab"/>
</dbReference>
<dbReference type="Gene3D" id="3.40.50.300">
    <property type="entry name" value="P-loop containing nucleotide triphosphate hydrolases"/>
    <property type="match status" value="2"/>
</dbReference>
<proteinExistence type="predicted"/>
<gene>
    <name evidence="4" type="ORF">HKI81_04075</name>
</gene>
<dbReference type="Proteomes" id="UP000529861">
    <property type="component" value="Unassembled WGS sequence"/>
</dbReference>
<dbReference type="RefSeq" id="WP_170270645.1">
    <property type="nucleotide sequence ID" value="NZ_JABEQB010000008.1"/>
</dbReference>
<sequence length="798" mass="90693">MVRGKVIKLNKEKTAGILLLDEGKKIKFKITSDNVSPIFLYRYYKLQGNFIDDIFVIENSYNIVEEITVKEVTELFPSITPDDLKNILDTFNTIRIGDLLALVNNTEFQEKCKSILGEEKAKIFLGNLYDIETDKEYIEVWDLFNKTNTTVDITTVVKITNALKHRAALNETTVAEIIRKNPWIITQIDITDIFDSISQALKVANNIAKHLGYHENDRKAIISYAIAVTNLYTQNGNSYIPYYTLLNRVSQLTKLDRNEVANILKAANDKDIKTGYLIRYNVYKDELEEDLKNFSEANDVTLPQYAGYSVYTPKIFHMERYISKTLGKIIKSDYHMDIKEIKLNLENFIKENHLILTDKQKEAIFSLAENKITIINGKAGTGKSTVIKALKKILESMGYDPVILAPTGVASQRIAPGEGATIHRYAHIFEDTDPVFDSVEETKEENRRQTENEKKVIIVDEMSMITVPVLARLLSASSNAEAFVFVGDSNQLPPIGAGGVFEALISLGNSNIKNIKTVTLDTPFRSTNTILENAERVLKGEEIIEDSNLQIIEAKGWKEISQKVVEVIEDLINKEKVEYTDILVLSNKRGEEKNGTSLLNNVIREKIFNIPPAIKYSAGDIVITTRNDYNEYDTIKGGYFKSKTLQKYLSSLRNPNRPTIFNGTIGIIKTINDDRVIIEYKNPVTVLAEYHIEELDWYIEHGFAITIHKAQGGQAKYIIFATDEPEKISREMLYTVITRSKNGKVFLIGGTKESWKIKRKPGFILSKLKYKILAEIDEKAYLPLPNVKQEFKKIALIE</sequence>
<evidence type="ECO:0000313" key="4">
    <source>
        <dbReference type="EMBL" id="NNG66416.1"/>
    </source>
</evidence>
<accession>A0A7Y2PM96</accession>
<dbReference type="PANTHER" id="PTHR43788:SF6">
    <property type="entry name" value="DNA HELICASE B"/>
    <property type="match status" value="1"/>
</dbReference>
<evidence type="ECO:0000256" key="1">
    <source>
        <dbReference type="ARBA" id="ARBA00022741"/>
    </source>
</evidence>
<evidence type="ECO:0000259" key="3">
    <source>
        <dbReference type="Pfam" id="PF13538"/>
    </source>
</evidence>
<dbReference type="InterPro" id="IPR027417">
    <property type="entry name" value="P-loop_NTPase"/>
</dbReference>
<organism evidence="4 5">
    <name type="scientific">Caldanaerobacter subterraneus</name>
    <dbReference type="NCBI Taxonomy" id="911092"/>
    <lineage>
        <taxon>Bacteria</taxon>
        <taxon>Bacillati</taxon>
        <taxon>Bacillota</taxon>
        <taxon>Clostridia</taxon>
        <taxon>Thermoanaerobacterales</taxon>
        <taxon>Thermoanaerobacteraceae</taxon>
        <taxon>Caldanaerobacter</taxon>
    </lineage>
</organism>
<dbReference type="Gene3D" id="2.30.30.940">
    <property type="match status" value="1"/>
</dbReference>
<dbReference type="Pfam" id="PF13604">
    <property type="entry name" value="AAA_30"/>
    <property type="match status" value="1"/>
</dbReference>
<dbReference type="CDD" id="cd18809">
    <property type="entry name" value="SF1_C_RecD"/>
    <property type="match status" value="1"/>
</dbReference>
<dbReference type="GO" id="GO:0003678">
    <property type="term" value="F:DNA helicase activity"/>
    <property type="evidence" value="ECO:0007669"/>
    <property type="project" value="UniProtKB-ARBA"/>
</dbReference>
<evidence type="ECO:0000256" key="2">
    <source>
        <dbReference type="ARBA" id="ARBA00022840"/>
    </source>
</evidence>
<keyword evidence="1" id="KW-0547">Nucleotide-binding</keyword>
<dbReference type="Pfam" id="PF13538">
    <property type="entry name" value="UvrD_C_2"/>
    <property type="match status" value="1"/>
</dbReference>